<dbReference type="InterPro" id="IPR008756">
    <property type="entry name" value="Peptidase_M56"/>
</dbReference>
<sequence length="580" mass="67633">MILPQMLMTFGLSVMTISVIFLVRQFRLSATWRYHLWFLLIAALTVPFLPKGWISFSEYTNLRTETSVPFAPPEMSETNPGFNGNWTQDFGISVNQFDYSNLNVIFLLIWVVGIIVFSFFFFHSHLKLNRIVKTAKRVRSTDINSLFESCKNDLDIKKNISLFVSSRIRSPLIFGFFRITILIPKELEQHMSLKELRYVILHELQHEKSHHTRVNYLFLLYQILYWFNPFIWIAFREMRVDRELACDDAVLHSLDPASYTEYGHTILSCYEQPPDFFSVTNQLTGSKKQIKKRITHIASFRRNSRFILIKSIILFVATTLFISIQIPFFTLASANEDYYDIKDQKIITEDLSTYFDKEEGTIVLTSLKDKRYHIYNKQKSRLRVSPNSTYKIYSALIGLEEKAITPDDSSFKWNGKPNDYKEWNRDQSLYTAMEHSVNWYFEILDRRIEKDKLAVYLEQLDYGNKNISGGTGQYWLESSLEISPFEQVRLLRSFYTNEQDFDPVNIETVKSAIQLEEKGNARLYGKTGTGVVNGETVNGWFIGFVEINNDTWFFATNIDTGSGSKAAEITMSILKNKGLY</sequence>
<dbReference type="GO" id="GO:0008658">
    <property type="term" value="F:penicillin binding"/>
    <property type="evidence" value="ECO:0007669"/>
    <property type="project" value="InterPro"/>
</dbReference>
<dbReference type="InterPro" id="IPR012338">
    <property type="entry name" value="Beta-lactam/transpept-like"/>
</dbReference>
<dbReference type="OrthoDB" id="9762883at2"/>
<dbReference type="Proteomes" id="UP000281498">
    <property type="component" value="Unassembled WGS sequence"/>
</dbReference>
<dbReference type="Pfam" id="PF05569">
    <property type="entry name" value="Peptidase_M56"/>
    <property type="match status" value="1"/>
</dbReference>
<dbReference type="AlphaFoldDB" id="A0A3A9JWQ3"/>
<dbReference type="Gene3D" id="3.40.710.10">
    <property type="entry name" value="DD-peptidase/beta-lactamase superfamily"/>
    <property type="match status" value="1"/>
</dbReference>
<dbReference type="PANTHER" id="PTHR34978">
    <property type="entry name" value="POSSIBLE SENSOR-TRANSDUCER PROTEIN BLAR"/>
    <property type="match status" value="1"/>
</dbReference>
<feature type="transmembrane region" description="Helical" evidence="2">
    <location>
        <begin position="6"/>
        <end position="23"/>
    </location>
</feature>
<dbReference type="RefSeq" id="WP_110938879.1">
    <property type="nucleotide sequence ID" value="NZ_KZ614148.1"/>
</dbReference>
<evidence type="ECO:0000256" key="2">
    <source>
        <dbReference type="SAM" id="Phobius"/>
    </source>
</evidence>
<evidence type="ECO:0000313" key="6">
    <source>
        <dbReference type="Proteomes" id="UP000281498"/>
    </source>
</evidence>
<organism evidence="5 6">
    <name type="scientific">Salipaludibacillus neizhouensis</name>
    <dbReference type="NCBI Taxonomy" id="885475"/>
    <lineage>
        <taxon>Bacteria</taxon>
        <taxon>Bacillati</taxon>
        <taxon>Bacillota</taxon>
        <taxon>Bacilli</taxon>
        <taxon>Bacillales</taxon>
        <taxon>Bacillaceae</taxon>
    </lineage>
</organism>
<keyword evidence="6" id="KW-1185">Reference proteome</keyword>
<gene>
    <name evidence="5" type="ORF">CR203_23640</name>
</gene>
<keyword evidence="2" id="KW-1133">Transmembrane helix</keyword>
<dbReference type="SUPFAM" id="SSF56601">
    <property type="entry name" value="beta-lactamase/transpeptidase-like"/>
    <property type="match status" value="1"/>
</dbReference>
<dbReference type="PANTHER" id="PTHR34978:SF3">
    <property type="entry name" value="SLR0241 PROTEIN"/>
    <property type="match status" value="1"/>
</dbReference>
<dbReference type="EMBL" id="PDOE01000029">
    <property type="protein sequence ID" value="RKL64897.1"/>
    <property type="molecule type" value="Genomic_DNA"/>
</dbReference>
<evidence type="ECO:0000259" key="3">
    <source>
        <dbReference type="Pfam" id="PF00905"/>
    </source>
</evidence>
<evidence type="ECO:0000259" key="4">
    <source>
        <dbReference type="Pfam" id="PF05569"/>
    </source>
</evidence>
<dbReference type="Pfam" id="PF00905">
    <property type="entry name" value="Transpeptidase"/>
    <property type="match status" value="1"/>
</dbReference>
<dbReference type="CDD" id="cd07341">
    <property type="entry name" value="M56_BlaR1_MecR1_like"/>
    <property type="match status" value="1"/>
</dbReference>
<feature type="transmembrane region" description="Helical" evidence="2">
    <location>
        <begin position="35"/>
        <end position="54"/>
    </location>
</feature>
<feature type="domain" description="Penicillin-binding protein transpeptidase" evidence="3">
    <location>
        <begin position="380"/>
        <end position="574"/>
    </location>
</feature>
<feature type="transmembrane region" description="Helical" evidence="2">
    <location>
        <begin position="216"/>
        <end position="235"/>
    </location>
</feature>
<proteinExistence type="inferred from homology"/>
<accession>A0A3A9JWQ3</accession>
<keyword evidence="2" id="KW-0472">Membrane</keyword>
<protein>
    <submittedName>
        <fullName evidence="5">BlaR1 family beta-lactam sensor/signal transducer</fullName>
    </submittedName>
</protein>
<feature type="transmembrane region" description="Helical" evidence="2">
    <location>
        <begin position="307"/>
        <end position="329"/>
    </location>
</feature>
<evidence type="ECO:0000256" key="1">
    <source>
        <dbReference type="ARBA" id="ARBA00011075"/>
    </source>
</evidence>
<comment type="similarity">
    <text evidence="1">Belongs to the peptidase M56 family.</text>
</comment>
<reference evidence="5 6" key="1">
    <citation type="submission" date="2017-10" db="EMBL/GenBank/DDBJ databases">
        <title>Bacillus sp. nov., a halophilic bacterium isolated from a Keqin Lake.</title>
        <authorList>
            <person name="Wang H."/>
        </authorList>
    </citation>
    <scope>NUCLEOTIDE SEQUENCE [LARGE SCALE GENOMIC DNA]</scope>
    <source>
        <strain evidence="5 6">KCTC 13187</strain>
    </source>
</reference>
<dbReference type="InterPro" id="IPR001460">
    <property type="entry name" value="PCN-bd_Tpept"/>
</dbReference>
<evidence type="ECO:0000313" key="5">
    <source>
        <dbReference type="EMBL" id="RKL64897.1"/>
    </source>
</evidence>
<dbReference type="NCBIfam" id="NF000326">
    <property type="entry name" value="blaR1_generic"/>
    <property type="match status" value="1"/>
</dbReference>
<comment type="caution">
    <text evidence="5">The sequence shown here is derived from an EMBL/GenBank/DDBJ whole genome shotgun (WGS) entry which is preliminary data.</text>
</comment>
<feature type="domain" description="Peptidase M56" evidence="4">
    <location>
        <begin position="14"/>
        <end position="297"/>
    </location>
</feature>
<keyword evidence="2" id="KW-0812">Transmembrane</keyword>
<name>A0A3A9JWQ3_9BACI</name>
<feature type="transmembrane region" description="Helical" evidence="2">
    <location>
        <begin position="104"/>
        <end position="122"/>
    </location>
</feature>
<feature type="transmembrane region" description="Helical" evidence="2">
    <location>
        <begin position="168"/>
        <end position="184"/>
    </location>
</feature>
<dbReference type="InterPro" id="IPR052173">
    <property type="entry name" value="Beta-lactam_resp_regulator"/>
</dbReference>